<dbReference type="InterPro" id="IPR036291">
    <property type="entry name" value="NAD(P)-bd_dom_sf"/>
</dbReference>
<comment type="caution">
    <text evidence="2">The sequence shown here is derived from an EMBL/GenBank/DDBJ whole genome shotgun (WGS) entry which is preliminary data.</text>
</comment>
<feature type="domain" description="NAD-dependent epimerase/dehydratase" evidence="1">
    <location>
        <begin position="6"/>
        <end position="207"/>
    </location>
</feature>
<dbReference type="Gene3D" id="3.40.50.720">
    <property type="entry name" value="NAD(P)-binding Rossmann-like Domain"/>
    <property type="match status" value="1"/>
</dbReference>
<dbReference type="SUPFAM" id="SSF51735">
    <property type="entry name" value="NAD(P)-binding Rossmann-fold domains"/>
    <property type="match status" value="1"/>
</dbReference>
<protein>
    <submittedName>
        <fullName evidence="2">SDR family oxidoreductase</fullName>
    </submittedName>
</protein>
<dbReference type="InterPro" id="IPR050177">
    <property type="entry name" value="Lipid_A_modif_metabolic_enz"/>
</dbReference>
<accession>A0ABT5DFR5</accession>
<dbReference type="InterPro" id="IPR001509">
    <property type="entry name" value="Epimerase_deHydtase"/>
</dbReference>
<reference evidence="2 3" key="1">
    <citation type="submission" date="2022-11" db="EMBL/GenBank/DDBJ databases">
        <title>Minimal conservation of predation-associated metabolite biosynthetic gene clusters underscores biosynthetic potential of Myxococcota including descriptions for ten novel species: Archangium lansinium sp. nov., Myxococcus landrumus sp. nov., Nannocystis bai.</title>
        <authorList>
            <person name="Ahearne A."/>
            <person name="Stevens C."/>
            <person name="Dowd S."/>
        </authorList>
    </citation>
    <scope>NUCLEOTIDE SEQUENCE [LARGE SCALE GENOMIC DNA]</scope>
    <source>
        <strain evidence="2 3">NCWAL01</strain>
    </source>
</reference>
<organism evidence="2 3">
    <name type="scientific">Stigmatella ashevillensis</name>
    <dbReference type="NCBI Taxonomy" id="2995309"/>
    <lineage>
        <taxon>Bacteria</taxon>
        <taxon>Pseudomonadati</taxon>
        <taxon>Myxococcota</taxon>
        <taxon>Myxococcia</taxon>
        <taxon>Myxococcales</taxon>
        <taxon>Cystobacterineae</taxon>
        <taxon>Archangiaceae</taxon>
        <taxon>Stigmatella</taxon>
    </lineage>
</organism>
<name>A0ABT5DFR5_9BACT</name>
<evidence type="ECO:0000259" key="1">
    <source>
        <dbReference type="Pfam" id="PF01370"/>
    </source>
</evidence>
<evidence type="ECO:0000313" key="2">
    <source>
        <dbReference type="EMBL" id="MDC0712511.1"/>
    </source>
</evidence>
<dbReference type="PANTHER" id="PTHR43245">
    <property type="entry name" value="BIFUNCTIONAL POLYMYXIN RESISTANCE PROTEIN ARNA"/>
    <property type="match status" value="1"/>
</dbReference>
<sequence>MRVLYIGGSGEISFDCIHETVRLGHDVTVFNRGRNNAGLPPACRFVTGDVGDDAAYSRLAAENFDVICQFRLFSPAELQRDIDIFSGHCGQYVFISSASAYAKPVRHLPITEQTPLHNPHWAYSRAKAEMEAILRAQNRLPYTIVRPSHTYRTHMPTPLGGEVSRLLRGLPVIIHGDGESLWTLTHARDFAPPFARLLGNPRALGEAFHITHDRQWSWNEISEAIAAAIGVREPRWVHVASDTLIRYNPEWEGPLLGDKAPSVQFDNSKVKSVVGAFDCPIDPWQGMKLVAANFAPSAVPDDAVRDALYDKIAADQERLGR</sequence>
<evidence type="ECO:0000313" key="3">
    <source>
        <dbReference type="Proteomes" id="UP001221838"/>
    </source>
</evidence>
<dbReference type="EMBL" id="JAQNDM010000002">
    <property type="protein sequence ID" value="MDC0712511.1"/>
    <property type="molecule type" value="Genomic_DNA"/>
</dbReference>
<gene>
    <name evidence="2" type="ORF">POL68_28875</name>
</gene>
<dbReference type="Proteomes" id="UP001221838">
    <property type="component" value="Unassembled WGS sequence"/>
</dbReference>
<dbReference type="Pfam" id="PF01370">
    <property type="entry name" value="Epimerase"/>
    <property type="match status" value="1"/>
</dbReference>
<keyword evidence="3" id="KW-1185">Reference proteome</keyword>
<dbReference type="CDD" id="cd05265">
    <property type="entry name" value="SDR_a1"/>
    <property type="match status" value="1"/>
</dbReference>
<dbReference type="RefSeq" id="WP_272142643.1">
    <property type="nucleotide sequence ID" value="NZ_JAQNDM010000002.1"/>
</dbReference>
<proteinExistence type="predicted"/>